<organism evidence="4 5">
    <name type="scientific">Dinothrombium tinctorium</name>
    <dbReference type="NCBI Taxonomy" id="1965070"/>
    <lineage>
        <taxon>Eukaryota</taxon>
        <taxon>Metazoa</taxon>
        <taxon>Ecdysozoa</taxon>
        <taxon>Arthropoda</taxon>
        <taxon>Chelicerata</taxon>
        <taxon>Arachnida</taxon>
        <taxon>Acari</taxon>
        <taxon>Acariformes</taxon>
        <taxon>Trombidiformes</taxon>
        <taxon>Prostigmata</taxon>
        <taxon>Anystina</taxon>
        <taxon>Parasitengona</taxon>
        <taxon>Trombidioidea</taxon>
        <taxon>Trombidiidae</taxon>
        <taxon>Dinothrombium</taxon>
    </lineage>
</organism>
<feature type="domain" description="CRAL-TRIO" evidence="1">
    <location>
        <begin position="89"/>
        <end position="248"/>
    </location>
</feature>
<evidence type="ECO:0000313" key="2">
    <source>
        <dbReference type="EMBL" id="RWS08580.1"/>
    </source>
</evidence>
<dbReference type="Gene3D" id="3.40.525.10">
    <property type="entry name" value="CRAL-TRIO lipid binding domain"/>
    <property type="match status" value="1"/>
</dbReference>
<dbReference type="PANTHER" id="PTHR46384:SF1">
    <property type="entry name" value="MOTILE SPERM DOMAIN-CONTAINING PROTEIN 2"/>
    <property type="match status" value="1"/>
</dbReference>
<dbReference type="InterPro" id="IPR053012">
    <property type="entry name" value="ER-organelle_contact"/>
</dbReference>
<dbReference type="InterPro" id="IPR001251">
    <property type="entry name" value="CRAL-TRIO_dom"/>
</dbReference>
<dbReference type="Proteomes" id="UP000285301">
    <property type="component" value="Unassembled WGS sequence"/>
</dbReference>
<dbReference type="EMBL" id="NCKU01000306">
    <property type="protein sequence ID" value="RWS16063.1"/>
    <property type="molecule type" value="Genomic_DNA"/>
</dbReference>
<dbReference type="InterPro" id="IPR036865">
    <property type="entry name" value="CRAL-TRIO_dom_sf"/>
</dbReference>
<dbReference type="InterPro" id="IPR036273">
    <property type="entry name" value="CRAL/TRIO_N_dom_sf"/>
</dbReference>
<dbReference type="GO" id="GO:0140284">
    <property type="term" value="C:endoplasmic reticulum-endosome membrane contact site"/>
    <property type="evidence" value="ECO:0007669"/>
    <property type="project" value="TreeGrafter"/>
</dbReference>
<protein>
    <submittedName>
        <fullName evidence="4">Motile sperm domain-containing protein 2-like protein</fullName>
    </submittedName>
</protein>
<sequence>MSENEMLPGQARNFDISQEDIQIVRDRFLLDYKENEALYDHVDVQRVKDDDWSIKRFLFYTKMSTKEAGDLLIKSMRWRKEKGVNQMKASDFPQEFYSIAELHPYVPDKEGIPVMYIRVKLHRALSEWTEVSQNFIIYNIEKIDSEANKAGVGWSIFFDCNGGTLFNVDITLLSFLVETIRANYPSGIIYANVYELPWILRTIYYLARSWIPERYQRLLRLVDKNSVFEVIGKENLPDYLGGTCAVPYDPIVENAPTLKEFVDKSTKLNESDLKRFLGYYSKYIKSKDVENNNQLS</sequence>
<dbReference type="SUPFAM" id="SSF52087">
    <property type="entry name" value="CRAL/TRIO domain"/>
    <property type="match status" value="1"/>
</dbReference>
<dbReference type="GO" id="GO:0012505">
    <property type="term" value="C:endomembrane system"/>
    <property type="evidence" value="ECO:0007669"/>
    <property type="project" value="TreeGrafter"/>
</dbReference>
<dbReference type="EMBL" id="NCKU01000304">
    <property type="protein sequence ID" value="RWS16081.1"/>
    <property type="molecule type" value="Genomic_DNA"/>
</dbReference>
<gene>
    <name evidence="2" type="ORF">B4U79_00077</name>
    <name evidence="4" type="ORF">B4U79_03076</name>
    <name evidence="3" type="ORF">B4U79_12679</name>
</gene>
<evidence type="ECO:0000313" key="5">
    <source>
        <dbReference type="Proteomes" id="UP000285301"/>
    </source>
</evidence>
<dbReference type="CDD" id="cd00170">
    <property type="entry name" value="SEC14"/>
    <property type="match status" value="1"/>
</dbReference>
<keyword evidence="5" id="KW-1185">Reference proteome</keyword>
<dbReference type="SUPFAM" id="SSF46938">
    <property type="entry name" value="CRAL/TRIO N-terminal domain"/>
    <property type="match status" value="1"/>
</dbReference>
<dbReference type="EMBL" id="NCKU01002903">
    <property type="protein sequence ID" value="RWS08580.1"/>
    <property type="molecule type" value="Genomic_DNA"/>
</dbReference>
<name>A0A3S3Q929_9ACAR</name>
<accession>A0A3S3Q929</accession>
<evidence type="ECO:0000313" key="4">
    <source>
        <dbReference type="EMBL" id="RWS16081.1"/>
    </source>
</evidence>
<dbReference type="SMART" id="SM00516">
    <property type="entry name" value="SEC14"/>
    <property type="match status" value="1"/>
</dbReference>
<evidence type="ECO:0000313" key="3">
    <source>
        <dbReference type="EMBL" id="RWS16063.1"/>
    </source>
</evidence>
<proteinExistence type="predicted"/>
<reference evidence="4 5" key="1">
    <citation type="journal article" date="2018" name="Gigascience">
        <title>Genomes of trombidid mites reveal novel predicted allergens and laterally-transferred genes associated with secondary metabolism.</title>
        <authorList>
            <person name="Dong X."/>
            <person name="Chaisiri K."/>
            <person name="Xia D."/>
            <person name="Armstrong S.D."/>
            <person name="Fang Y."/>
            <person name="Donnelly M.J."/>
            <person name="Kadowaki T."/>
            <person name="McGarry J.W."/>
            <person name="Darby A.C."/>
            <person name="Makepeace B.L."/>
        </authorList>
    </citation>
    <scope>NUCLEOTIDE SEQUENCE [LARGE SCALE GENOMIC DNA]</scope>
    <source>
        <strain evidence="4">UoL-WK</strain>
    </source>
</reference>
<dbReference type="PANTHER" id="PTHR46384">
    <property type="entry name" value="MOTILE SPERM DOMAIN-CONTAINING PROTEIN 2"/>
    <property type="match status" value="1"/>
</dbReference>
<dbReference type="PROSITE" id="PS50191">
    <property type="entry name" value="CRAL_TRIO"/>
    <property type="match status" value="1"/>
</dbReference>
<comment type="caution">
    <text evidence="4">The sequence shown here is derived from an EMBL/GenBank/DDBJ whole genome shotgun (WGS) entry which is preliminary data.</text>
</comment>
<reference evidence="4" key="2">
    <citation type="submission" date="2018-11" db="EMBL/GenBank/DDBJ databases">
        <title>Trombidioid mite genomics.</title>
        <authorList>
            <person name="Dong X."/>
        </authorList>
    </citation>
    <scope>NUCLEOTIDE SEQUENCE</scope>
    <source>
        <strain evidence="4">UoL-WK</strain>
    </source>
</reference>
<dbReference type="OrthoDB" id="6483500at2759"/>
<dbReference type="AlphaFoldDB" id="A0A3S3Q929"/>
<dbReference type="Pfam" id="PF00650">
    <property type="entry name" value="CRAL_TRIO"/>
    <property type="match status" value="1"/>
</dbReference>
<evidence type="ECO:0000259" key="1">
    <source>
        <dbReference type="PROSITE" id="PS50191"/>
    </source>
</evidence>